<name>A0A2V4MWR5_9RHOB</name>
<dbReference type="EMBL" id="QFVT01000002">
    <property type="protein sequence ID" value="PYC48708.1"/>
    <property type="molecule type" value="Genomic_DNA"/>
</dbReference>
<evidence type="ECO:0000313" key="2">
    <source>
        <dbReference type="Proteomes" id="UP000248012"/>
    </source>
</evidence>
<keyword evidence="2" id="KW-1185">Reference proteome</keyword>
<comment type="caution">
    <text evidence="1">The sequence shown here is derived from an EMBL/GenBank/DDBJ whole genome shotgun (WGS) entry which is preliminary data.</text>
</comment>
<protein>
    <submittedName>
        <fullName evidence="1">Phage tail protein</fullName>
    </submittedName>
</protein>
<dbReference type="AlphaFoldDB" id="A0A2V4MWR5"/>
<dbReference type="RefSeq" id="WP_110794291.1">
    <property type="nucleotide sequence ID" value="NZ_KZ826481.1"/>
</dbReference>
<accession>A0A2V4MWR5</accession>
<evidence type="ECO:0000313" key="1">
    <source>
        <dbReference type="EMBL" id="PYC48708.1"/>
    </source>
</evidence>
<proteinExistence type="predicted"/>
<dbReference type="Proteomes" id="UP000248012">
    <property type="component" value="Unassembled WGS sequence"/>
</dbReference>
<dbReference type="OrthoDB" id="8448547at2"/>
<gene>
    <name evidence="1" type="ORF">DI396_00910</name>
</gene>
<reference evidence="1 2" key="1">
    <citation type="submission" date="2018-05" db="EMBL/GenBank/DDBJ databases">
        <title>Oceanovita maritima gen. nov., sp. nov., a marine bacterium in the family Rhodobacteraceae isolated from surface seawater of Lundu port Xiamen, China.</title>
        <authorList>
            <person name="Hetharua B.H."/>
            <person name="Min D."/>
            <person name="Liao H."/>
            <person name="Tian Y."/>
        </authorList>
    </citation>
    <scope>NUCLEOTIDE SEQUENCE [LARGE SCALE GENOMIC DNA]</scope>
    <source>
        <strain evidence="1 2">FSX-11</strain>
    </source>
</reference>
<sequence>MSQFNGLDNLDIQVSALEATLGDAAVVAASFNEELSTIRTTLSGTQTDVATLEKGLSRGLRKAFDNAVFDGARLSEVMRDVAQTMANTAYSQALKPVTDQVGSTIAQGIGSLVGAALPFGNTGLFGGAKTASVAGYDSARSAVMSASERLGNGVQTAGPVSVVMNISTPDAASFQRSNAQVAAEMSRALSRGQRNR</sequence>
<organism evidence="1 2">
    <name type="scientific">Litorivita pollutaquae</name>
    <dbReference type="NCBI Taxonomy" id="2200892"/>
    <lineage>
        <taxon>Bacteria</taxon>
        <taxon>Pseudomonadati</taxon>
        <taxon>Pseudomonadota</taxon>
        <taxon>Alphaproteobacteria</taxon>
        <taxon>Rhodobacterales</taxon>
        <taxon>Paracoccaceae</taxon>
        <taxon>Litorivita</taxon>
    </lineage>
</organism>